<comment type="caution">
    <text evidence="1">The sequence shown here is derived from an EMBL/GenBank/DDBJ whole genome shotgun (WGS) entry which is preliminary data.</text>
</comment>
<dbReference type="OrthoDB" id="1028138at2"/>
<evidence type="ECO:0000313" key="2">
    <source>
        <dbReference type="Proteomes" id="UP000321578"/>
    </source>
</evidence>
<sequence>MASKVYRLFQDRDLQDWEDRGEPYGPTVIEDINNPDGDYSITDPTSIPSPFARVDLVRSAFKYVADSNNFDGNTIYHKLVSDCFDVAEMFFNFDTLGDRVQIKTWDKSTDLNNLLTSTNPKHKLLGETLDLFLKQDASSNNFDALNKLYFIFYDNKIVGGTSPTTLFFTSANDLSFANIENGNDTFFDSDLKPLYKRDIEFQKYIYKLVNGYPELKIKMRDLADYLEKSLSRLDSYNIGLYGQLSEIQEENANDLVGKLNSSYSSLDIGENNNIEILGVPLKKKKIENRGTTIADLSEFVIKSSKTDTKPLILQNNFTEPLIYTDRNVKWDNNWTIPYFDEKPINERTLPNQLDKYPYLTVSDFLQAQIIRVPYVLNSDKYFDGNIKNESGDNNKSFLLPLSKKFFEYFDTEDLQKPMPNGKPMFEAKVFSGSIEVKLRIPIKGNRNVDYITFERYYGSAKSDNKDITNNKGLIIDNKISLAVYPFLKIENDSFYKIMALDQGVDSINSHSSFLLNFYSNKTKDSLEVDKTSRTLKKDGIIQTDFYSLEHQFDYIEAGYNDNLGIIIPKLKTNTGSKKMKFAVDFGTTNTHIEYKVEGDKSSLPFRISKDEIQYETLHNSNTTDTDIVEIESFIRHEFLPKIVSDNSEFNFPIRTVSGESRSLNFSSTPEAFADINIPFDYEKYASNIDTEITTNLKWSDFEDSNSPNKIRVEKFIEKILLLIRSKVLFNNGDINKTELIWFYPSSMDLDKIDQLEGIWNKYFTKYFKEGKTSKLSESIAPYYYYQNHGNVIAGTDTVVSIDIGGGTSDVVIFQKEKPIALTSARFAANSIFGDGYGGSPNNNGFIVKYQKKISDLLADNKLKHLERTFNQIFSKKKSEDLVAFFFSLEKNKTVISEKAPLQFNSWLSTDNDLKIVFIVFYSSIIYHIANLMKAKGLDAPTNILFSGTGSKSILITNGSNNLDKLDKLTGIIFDKVFEGNKTHKVKINIEPNPKEITCKGGLEIDVDSIGDIEDIKSVLLGDTEKSTINENPIKYNNIDDDVINSVVSEVDNFIDILFSIDDTMNFKKYFGVNSAHFDNYKTILKEETLNLLDTGLRRKIESLNGNTNIPLEESLFFYPLVGALNKLSYKIVTELNK</sequence>
<gene>
    <name evidence="1" type="ORF">ESY86_19425</name>
</gene>
<dbReference type="AlphaFoldDB" id="A0A5C6ZAN9"/>
<dbReference type="EMBL" id="VORO01000040">
    <property type="protein sequence ID" value="TXD86744.1"/>
    <property type="molecule type" value="Genomic_DNA"/>
</dbReference>
<dbReference type="Proteomes" id="UP000321578">
    <property type="component" value="Unassembled WGS sequence"/>
</dbReference>
<dbReference type="RefSeq" id="WP_147088378.1">
    <property type="nucleotide sequence ID" value="NZ_VORM01000041.1"/>
</dbReference>
<evidence type="ECO:0000313" key="1">
    <source>
        <dbReference type="EMBL" id="TXD86744.1"/>
    </source>
</evidence>
<keyword evidence="2" id="KW-1185">Reference proteome</keyword>
<reference evidence="1 2" key="1">
    <citation type="submission" date="2019-08" db="EMBL/GenBank/DDBJ databases">
        <title>Genomes of Subsaximicrobium wynnwilliamsii strains.</title>
        <authorList>
            <person name="Bowman J.P."/>
        </authorList>
    </citation>
    <scope>NUCLEOTIDE SEQUENCE [LARGE SCALE GENOMIC DNA]</scope>
    <source>
        <strain evidence="1 2">2-80-2</strain>
    </source>
</reference>
<proteinExistence type="predicted"/>
<accession>A0A5C6ZAN9</accession>
<organism evidence="1 2">
    <name type="scientific">Subsaximicrobium wynnwilliamsii</name>
    <dbReference type="NCBI Taxonomy" id="291179"/>
    <lineage>
        <taxon>Bacteria</taxon>
        <taxon>Pseudomonadati</taxon>
        <taxon>Bacteroidota</taxon>
        <taxon>Flavobacteriia</taxon>
        <taxon>Flavobacteriales</taxon>
        <taxon>Flavobacteriaceae</taxon>
        <taxon>Subsaximicrobium</taxon>
    </lineage>
</organism>
<protein>
    <submittedName>
        <fullName evidence="1">Uncharacterized protein</fullName>
    </submittedName>
</protein>
<name>A0A5C6ZAN9_9FLAO</name>